<dbReference type="STRING" id="1850517.A8708_27475"/>
<proteinExistence type="predicted"/>
<dbReference type="AlphaFoldDB" id="A0A198ADP0"/>
<dbReference type="RefSeq" id="WP_068663960.1">
    <property type="nucleotide sequence ID" value="NZ_LYPB01000060.1"/>
</dbReference>
<name>A0A198ADP0_9BACL</name>
<reference evidence="1 2" key="1">
    <citation type="submission" date="2016-05" db="EMBL/GenBank/DDBJ databases">
        <title>Paenibacillus sp. 1ZS3-15 nov., isolated from the rhizosphere soil.</title>
        <authorList>
            <person name="Zhang X.X."/>
            <person name="Zhang J."/>
        </authorList>
    </citation>
    <scope>NUCLEOTIDE SEQUENCE [LARGE SCALE GENOMIC DNA]</scope>
    <source>
        <strain evidence="1 2">1ZS3-15</strain>
    </source>
</reference>
<protein>
    <submittedName>
        <fullName evidence="1">Transcriptional regulator</fullName>
    </submittedName>
</protein>
<keyword evidence="2" id="KW-1185">Reference proteome</keyword>
<evidence type="ECO:0000313" key="1">
    <source>
        <dbReference type="EMBL" id="OAS19068.1"/>
    </source>
</evidence>
<accession>A0A198ADP0</accession>
<gene>
    <name evidence="1" type="ORF">A8708_27475</name>
</gene>
<dbReference type="EMBL" id="LYPB01000060">
    <property type="protein sequence ID" value="OAS19068.1"/>
    <property type="molecule type" value="Genomic_DNA"/>
</dbReference>
<evidence type="ECO:0000313" key="2">
    <source>
        <dbReference type="Proteomes" id="UP000078454"/>
    </source>
</evidence>
<dbReference type="Proteomes" id="UP000078454">
    <property type="component" value="Unassembled WGS sequence"/>
</dbReference>
<organism evidence="1 2">
    <name type="scientific">Paenibacillus oryzisoli</name>
    <dbReference type="NCBI Taxonomy" id="1850517"/>
    <lineage>
        <taxon>Bacteria</taxon>
        <taxon>Bacillati</taxon>
        <taxon>Bacillota</taxon>
        <taxon>Bacilli</taxon>
        <taxon>Bacillales</taxon>
        <taxon>Paenibacillaceae</taxon>
        <taxon>Paenibacillus</taxon>
    </lineage>
</organism>
<comment type="caution">
    <text evidence="1">The sequence shown here is derived from an EMBL/GenBank/DDBJ whole genome shotgun (WGS) entry which is preliminary data.</text>
</comment>
<sequence length="214" mass="24854">MTFEQAFDAFMAQQIEGETNKRRRERLERGLGHGETELLRSIWYPAIGNFNDLYPEWEVRDYANRYRYLDLAYMPRNAKSNVEVHGYASHARDLEVSRFKDLCLRHANLALDGWLVLPIAYPSIIESPKQCQQLILSLVGKFVSTNVPSTLSWLESEIIRYARRSPFPLTAAELSLHLKISTKHARTLLHQLTDKQLLKVASGKVRFRSYQLNM</sequence>
<dbReference type="OrthoDB" id="2677830at2"/>